<reference evidence="2 3" key="1">
    <citation type="submission" date="2015-05" db="EMBL/GenBank/DDBJ databases">
        <title>Genome sequencing and analysis of members of genus Stenotrophomonas.</title>
        <authorList>
            <person name="Patil P.P."/>
            <person name="Midha S."/>
            <person name="Patil P.B."/>
        </authorList>
    </citation>
    <scope>NUCLEOTIDE SEQUENCE [LARGE SCALE GENOMIC DNA]</scope>
    <source>
        <strain evidence="2 3">DSM 18941</strain>
    </source>
</reference>
<sequence>MNAVSADRPEPGQGPVALALRVLLLLAYPVLSHVASLRNEGMWAAAALAGLVLLCLLEPLARLRPWAWTVLLASCALLWWLGGSVWAWMLLLAPPVVFPLLVAWGFARSLLPGQIPLITRIVCALYARAGMPVTVPLERYTRRLSCAWAVVLLMLALINLVLAMSAVPDGLLAAFGIQPWWPVTHEQWSWCANIADWGLIGGFFALEYAVRSQLFPQRPYRNAWDFMRQMGQLGPAFWRDLLR</sequence>
<dbReference type="Proteomes" id="UP000051863">
    <property type="component" value="Unassembled WGS sequence"/>
</dbReference>
<gene>
    <name evidence="2" type="ORF">ABB27_03960</name>
</gene>
<proteinExistence type="predicted"/>
<dbReference type="PATRIC" id="fig|405446.3.peg.17"/>
<dbReference type="EMBL" id="LDJJ01000010">
    <property type="protein sequence ID" value="KRG70722.1"/>
    <property type="molecule type" value="Genomic_DNA"/>
</dbReference>
<evidence type="ECO:0008006" key="4">
    <source>
        <dbReference type="Google" id="ProtNLM"/>
    </source>
</evidence>
<protein>
    <recommendedName>
        <fullName evidence="4">Ketosynthase</fullName>
    </recommendedName>
</protein>
<accession>A0A0R0CW30</accession>
<keyword evidence="1" id="KW-0812">Transmembrane</keyword>
<evidence type="ECO:0000313" key="2">
    <source>
        <dbReference type="EMBL" id="KRG70722.1"/>
    </source>
</evidence>
<organism evidence="2 3">
    <name type="scientific">Stenotrophomonas terrae</name>
    <dbReference type="NCBI Taxonomy" id="405446"/>
    <lineage>
        <taxon>Bacteria</taxon>
        <taxon>Pseudomonadati</taxon>
        <taxon>Pseudomonadota</taxon>
        <taxon>Gammaproteobacteria</taxon>
        <taxon>Lysobacterales</taxon>
        <taxon>Lysobacteraceae</taxon>
        <taxon>Stenotrophomonas</taxon>
    </lineage>
</organism>
<keyword evidence="1" id="KW-1133">Transmembrane helix</keyword>
<dbReference type="AlphaFoldDB" id="A0A0R0CW30"/>
<evidence type="ECO:0000256" key="1">
    <source>
        <dbReference type="SAM" id="Phobius"/>
    </source>
</evidence>
<feature type="transmembrane region" description="Helical" evidence="1">
    <location>
        <begin position="66"/>
        <end position="82"/>
    </location>
</feature>
<name>A0A0R0CW30_9GAMM</name>
<keyword evidence="3" id="KW-1185">Reference proteome</keyword>
<evidence type="ECO:0000313" key="3">
    <source>
        <dbReference type="Proteomes" id="UP000051863"/>
    </source>
</evidence>
<feature type="transmembrane region" description="Helical" evidence="1">
    <location>
        <begin position="42"/>
        <end position="61"/>
    </location>
</feature>
<feature type="transmembrane region" description="Helical" evidence="1">
    <location>
        <begin position="146"/>
        <end position="167"/>
    </location>
</feature>
<keyword evidence="1" id="KW-0472">Membrane</keyword>
<comment type="caution">
    <text evidence="2">The sequence shown here is derived from an EMBL/GenBank/DDBJ whole genome shotgun (WGS) entry which is preliminary data.</text>
</comment>